<evidence type="ECO:0000256" key="1">
    <source>
        <dbReference type="SAM" id="MobiDB-lite"/>
    </source>
</evidence>
<dbReference type="Proteomes" id="UP000823388">
    <property type="component" value="Chromosome 6K"/>
</dbReference>
<feature type="region of interest" description="Disordered" evidence="1">
    <location>
        <begin position="20"/>
        <end position="105"/>
    </location>
</feature>
<proteinExistence type="predicted"/>
<evidence type="ECO:0000313" key="3">
    <source>
        <dbReference type="Proteomes" id="UP000823388"/>
    </source>
</evidence>
<dbReference type="EMBL" id="CM029047">
    <property type="protein sequence ID" value="KAG2582643.1"/>
    <property type="molecule type" value="Genomic_DNA"/>
</dbReference>
<accession>A0A8T0RCQ3</accession>
<organism evidence="2 3">
    <name type="scientific">Panicum virgatum</name>
    <name type="common">Blackwell switchgrass</name>
    <dbReference type="NCBI Taxonomy" id="38727"/>
    <lineage>
        <taxon>Eukaryota</taxon>
        <taxon>Viridiplantae</taxon>
        <taxon>Streptophyta</taxon>
        <taxon>Embryophyta</taxon>
        <taxon>Tracheophyta</taxon>
        <taxon>Spermatophyta</taxon>
        <taxon>Magnoliopsida</taxon>
        <taxon>Liliopsida</taxon>
        <taxon>Poales</taxon>
        <taxon>Poaceae</taxon>
        <taxon>PACMAD clade</taxon>
        <taxon>Panicoideae</taxon>
        <taxon>Panicodae</taxon>
        <taxon>Paniceae</taxon>
        <taxon>Panicinae</taxon>
        <taxon>Panicum</taxon>
        <taxon>Panicum sect. Hiantes</taxon>
    </lineage>
</organism>
<feature type="compositionally biased region" description="Low complexity" evidence="1">
    <location>
        <begin position="35"/>
        <end position="51"/>
    </location>
</feature>
<sequence>MVSWPHHPNSFQPKQFLPQIAFGAPVPPPSSTLHAAPDPDLRAAPAQASAAPHRRGGGPIPAAAYLTSAQSFGCPPRPPRSPAGAEGPRSGGIPDLHPDAVPAPFSSSDTHRRTYMALLFILDLSNICLMRAPSEMWRMRSFAASSMAWNHGRCSGKIGMIPFSSSKMCQEGCNSSCAPMCNYMFDVRNCGL</sequence>
<evidence type="ECO:0000313" key="2">
    <source>
        <dbReference type="EMBL" id="KAG2582643.1"/>
    </source>
</evidence>
<keyword evidence="3" id="KW-1185">Reference proteome</keyword>
<dbReference type="AlphaFoldDB" id="A0A8T0RCQ3"/>
<name>A0A8T0RCQ3_PANVG</name>
<reference evidence="2" key="1">
    <citation type="submission" date="2020-05" db="EMBL/GenBank/DDBJ databases">
        <title>WGS assembly of Panicum virgatum.</title>
        <authorList>
            <person name="Lovell J.T."/>
            <person name="Jenkins J."/>
            <person name="Shu S."/>
            <person name="Juenger T.E."/>
            <person name="Schmutz J."/>
        </authorList>
    </citation>
    <scope>NUCLEOTIDE SEQUENCE</scope>
    <source>
        <strain evidence="2">AP13</strain>
    </source>
</reference>
<protein>
    <submittedName>
        <fullName evidence="2">Uncharacterized protein</fullName>
    </submittedName>
</protein>
<comment type="caution">
    <text evidence="2">The sequence shown here is derived from an EMBL/GenBank/DDBJ whole genome shotgun (WGS) entry which is preliminary data.</text>
</comment>
<gene>
    <name evidence="2" type="ORF">PVAP13_6KG185718</name>
</gene>